<comment type="caution">
    <text evidence="3">The sequence shown here is derived from an EMBL/GenBank/DDBJ whole genome shotgun (WGS) entry which is preliminary data.</text>
</comment>
<accession>A0A315Y2N4</accession>
<protein>
    <submittedName>
        <fullName evidence="3">Glycosyltransferase involved in cell wall biosynthesis</fullName>
    </submittedName>
</protein>
<dbReference type="EMBL" id="QGDI01000002">
    <property type="protein sequence ID" value="PWJ14691.1"/>
    <property type="molecule type" value="Genomic_DNA"/>
</dbReference>
<dbReference type="SUPFAM" id="SSF53756">
    <property type="entry name" value="UDP-Glycosyltransferase/glycogen phosphorylase"/>
    <property type="match status" value="1"/>
</dbReference>
<sequence length="379" mass="44213">MRILFTVGTFYPRKDGVQAVTEYLTTGLVEKGHEVIVVTSSVENEPNEEIYKGIKIIRVNIHTKFALYFGNKKKYQNQILNIVNDCDAMVNVCTQNALTDYLYPILNKIKCRKILHMHGIYDFKWHKTDFSSIKAFAYKVWRNIRWKWLYASRNFSKYDRILQLHRFDNGFSFFSKKYHITSCILENAAEEQFGLNNPRKNSEKYCICVANYTDRKNQEFVLRAYYKANVSNLGMVFIGSRENEYLNYLKEICKKLEQKHGHKDVEFLTGVPREEVIAYVRDSYIYLLGSTWEAFSISLIESMASSVPFISTDVGIAKYLPGGVVVKTIEEMTYWIETLGNSSELNCLLGNMGHQYYIDNLRIKDKVDQLEAVIMEKNE</sequence>
<keyword evidence="3" id="KW-0808">Transferase</keyword>
<dbReference type="Proteomes" id="UP000245720">
    <property type="component" value="Unassembled WGS sequence"/>
</dbReference>
<dbReference type="PANTHER" id="PTHR45947">
    <property type="entry name" value="SULFOQUINOVOSYL TRANSFERASE SQD2"/>
    <property type="match status" value="1"/>
</dbReference>
<dbReference type="GO" id="GO:0016757">
    <property type="term" value="F:glycosyltransferase activity"/>
    <property type="evidence" value="ECO:0007669"/>
    <property type="project" value="InterPro"/>
</dbReference>
<dbReference type="InterPro" id="IPR050194">
    <property type="entry name" value="Glycosyltransferase_grp1"/>
</dbReference>
<reference evidence="3 4" key="1">
    <citation type="submission" date="2018-05" db="EMBL/GenBank/DDBJ databases">
        <title>The Hungate 1000. A catalogue of reference genomes from the rumen microbiome.</title>
        <authorList>
            <person name="Kelly W."/>
        </authorList>
    </citation>
    <scope>NUCLEOTIDE SEQUENCE [LARGE SCALE GENOMIC DNA]</scope>
    <source>
        <strain evidence="3 4">SAb67</strain>
    </source>
</reference>
<dbReference type="Pfam" id="PF00534">
    <property type="entry name" value="Glycos_transf_1"/>
    <property type="match status" value="1"/>
</dbReference>
<evidence type="ECO:0000259" key="2">
    <source>
        <dbReference type="Pfam" id="PF13439"/>
    </source>
</evidence>
<gene>
    <name evidence="3" type="ORF">IE37_00676</name>
</gene>
<evidence type="ECO:0000313" key="4">
    <source>
        <dbReference type="Proteomes" id="UP000245720"/>
    </source>
</evidence>
<name>A0A315Y2N4_RUMFL</name>
<organism evidence="3 4">
    <name type="scientific">Ruminococcus flavefaciens</name>
    <dbReference type="NCBI Taxonomy" id="1265"/>
    <lineage>
        <taxon>Bacteria</taxon>
        <taxon>Bacillati</taxon>
        <taxon>Bacillota</taxon>
        <taxon>Clostridia</taxon>
        <taxon>Eubacteriales</taxon>
        <taxon>Oscillospiraceae</taxon>
        <taxon>Ruminococcus</taxon>
    </lineage>
</organism>
<evidence type="ECO:0000313" key="3">
    <source>
        <dbReference type="EMBL" id="PWJ14691.1"/>
    </source>
</evidence>
<feature type="domain" description="Glycosyl transferase family 1" evidence="1">
    <location>
        <begin position="198"/>
        <end position="318"/>
    </location>
</feature>
<proteinExistence type="predicted"/>
<dbReference type="AlphaFoldDB" id="A0A315Y2N4"/>
<dbReference type="RefSeq" id="WP_181380223.1">
    <property type="nucleotide sequence ID" value="NZ_QGDI01000002.1"/>
</dbReference>
<dbReference type="CDD" id="cd03801">
    <property type="entry name" value="GT4_PimA-like"/>
    <property type="match status" value="1"/>
</dbReference>
<dbReference type="PANTHER" id="PTHR45947:SF3">
    <property type="entry name" value="SULFOQUINOVOSYL TRANSFERASE SQD2"/>
    <property type="match status" value="1"/>
</dbReference>
<dbReference type="Pfam" id="PF13439">
    <property type="entry name" value="Glyco_transf_4"/>
    <property type="match status" value="1"/>
</dbReference>
<dbReference type="InterPro" id="IPR028098">
    <property type="entry name" value="Glyco_trans_4-like_N"/>
</dbReference>
<dbReference type="InterPro" id="IPR001296">
    <property type="entry name" value="Glyco_trans_1"/>
</dbReference>
<dbReference type="Gene3D" id="3.40.50.2000">
    <property type="entry name" value="Glycogen Phosphorylase B"/>
    <property type="match status" value="2"/>
</dbReference>
<feature type="domain" description="Glycosyltransferase subfamily 4-like N-terminal" evidence="2">
    <location>
        <begin position="15"/>
        <end position="150"/>
    </location>
</feature>
<evidence type="ECO:0000259" key="1">
    <source>
        <dbReference type="Pfam" id="PF00534"/>
    </source>
</evidence>